<name>A0ABY2DLQ5_9ACTN</name>
<reference evidence="1 2" key="1">
    <citation type="submission" date="2019-02" db="EMBL/GenBank/DDBJ databases">
        <title>Draft genome sequences of novel Actinobacteria.</title>
        <authorList>
            <person name="Sahin N."/>
            <person name="Ay H."/>
            <person name="Saygin H."/>
        </authorList>
    </citation>
    <scope>NUCLEOTIDE SEQUENCE [LARGE SCALE GENOMIC DNA]</scope>
    <source>
        <strain evidence="1 2">JCM 30529</strain>
    </source>
</reference>
<evidence type="ECO:0000313" key="1">
    <source>
        <dbReference type="EMBL" id="TDC02280.1"/>
    </source>
</evidence>
<keyword evidence="2" id="KW-1185">Reference proteome</keyword>
<dbReference type="InterPro" id="IPR058154">
    <property type="entry name" value="Bxb1_TTP-like"/>
</dbReference>
<proteinExistence type="predicted"/>
<comment type="caution">
    <text evidence="1">The sequence shown here is derived from an EMBL/GenBank/DDBJ whole genome shotgun (WGS) entry which is preliminary data.</text>
</comment>
<organism evidence="1 2">
    <name type="scientific">Micromonospora fluostatini</name>
    <dbReference type="NCBI Taxonomy" id="1629071"/>
    <lineage>
        <taxon>Bacteria</taxon>
        <taxon>Bacillati</taxon>
        <taxon>Actinomycetota</taxon>
        <taxon>Actinomycetes</taxon>
        <taxon>Micromonosporales</taxon>
        <taxon>Micromonosporaceae</taxon>
        <taxon>Micromonospora</taxon>
    </lineage>
</organism>
<dbReference type="EMBL" id="SMKE01000013">
    <property type="protein sequence ID" value="TDC02280.1"/>
    <property type="molecule type" value="Genomic_DNA"/>
</dbReference>
<dbReference type="Proteomes" id="UP000295626">
    <property type="component" value="Unassembled WGS sequence"/>
</dbReference>
<gene>
    <name evidence="1" type="ORF">E1091_01135</name>
</gene>
<accession>A0ABY2DLQ5</accession>
<sequence length="221" mass="23788">MPNYAGLKNKLNELIRRARDGSVFIAPRSADPIVALTTGTPPVLSPLPTGYEDLGWTSTDGVTFGRETESSQIRSFGSVEPTREDIINDTLTMTVTAQETKLLTIGLSTGVDTTGLEAAAVTGELSIAKAALPNPRHYHVLGVFVDETSDGEIYMARYMPNAKITEFGETAYTSDGDDPVQYALTFTGFEASDLGYSHRWIFGGAGWLALLDAMGIDQETP</sequence>
<protein>
    <recommendedName>
        <fullName evidence="3">Phage tail protein</fullName>
    </recommendedName>
</protein>
<evidence type="ECO:0008006" key="3">
    <source>
        <dbReference type="Google" id="ProtNLM"/>
    </source>
</evidence>
<evidence type="ECO:0000313" key="2">
    <source>
        <dbReference type="Proteomes" id="UP000295626"/>
    </source>
</evidence>
<dbReference type="Pfam" id="PF25681">
    <property type="entry name" value="Phage_TTP_17"/>
    <property type="match status" value="1"/>
</dbReference>